<dbReference type="RefSeq" id="WP_343795343.1">
    <property type="nucleotide sequence ID" value="NZ_BAAADJ010000002.1"/>
</dbReference>
<evidence type="ECO:0000259" key="1">
    <source>
        <dbReference type="PROSITE" id="PS51725"/>
    </source>
</evidence>
<comment type="caution">
    <text evidence="2">The sequence shown here is derived from an EMBL/GenBank/DDBJ whole genome shotgun (WGS) entry which is preliminary data.</text>
</comment>
<dbReference type="Gene3D" id="3.30.70.100">
    <property type="match status" value="1"/>
</dbReference>
<dbReference type="SUPFAM" id="SSF54909">
    <property type="entry name" value="Dimeric alpha+beta barrel"/>
    <property type="match status" value="1"/>
</dbReference>
<dbReference type="PANTHER" id="PTHR34474:SF2">
    <property type="entry name" value="SIGNAL TRANSDUCTION PROTEIN TRAP"/>
    <property type="match status" value="1"/>
</dbReference>
<dbReference type="Proteomes" id="UP001500782">
    <property type="component" value="Unassembled WGS sequence"/>
</dbReference>
<protein>
    <submittedName>
        <fullName evidence="2">Heme-degrading oxygenase HmoB</fullName>
    </submittedName>
</protein>
<evidence type="ECO:0000313" key="2">
    <source>
        <dbReference type="EMBL" id="GAA0314173.1"/>
    </source>
</evidence>
<proteinExistence type="predicted"/>
<dbReference type="Pfam" id="PF03992">
    <property type="entry name" value="ABM"/>
    <property type="match status" value="1"/>
</dbReference>
<feature type="domain" description="ABM" evidence="1">
    <location>
        <begin position="66"/>
        <end position="153"/>
    </location>
</feature>
<dbReference type="InterPro" id="IPR007138">
    <property type="entry name" value="ABM_dom"/>
</dbReference>
<dbReference type="InterPro" id="IPR050404">
    <property type="entry name" value="Heme-degrading_MO"/>
</dbReference>
<dbReference type="EMBL" id="BAAADJ010000002">
    <property type="protein sequence ID" value="GAA0314173.1"/>
    <property type="molecule type" value="Genomic_DNA"/>
</dbReference>
<gene>
    <name evidence="2" type="primary">hmoB</name>
    <name evidence="2" type="ORF">GCM10008967_00850</name>
</gene>
<name>A0ABN0VPN2_9BACI</name>
<dbReference type="PANTHER" id="PTHR34474">
    <property type="entry name" value="SIGNAL TRANSDUCTION PROTEIN TRAP"/>
    <property type="match status" value="1"/>
</dbReference>
<reference evidence="2 3" key="1">
    <citation type="journal article" date="2019" name="Int. J. Syst. Evol. Microbiol.">
        <title>The Global Catalogue of Microorganisms (GCM) 10K type strain sequencing project: providing services to taxonomists for standard genome sequencing and annotation.</title>
        <authorList>
            <consortium name="The Broad Institute Genomics Platform"/>
            <consortium name="The Broad Institute Genome Sequencing Center for Infectious Disease"/>
            <person name="Wu L."/>
            <person name="Ma J."/>
        </authorList>
    </citation>
    <scope>NUCLEOTIDE SEQUENCE [LARGE SCALE GENOMIC DNA]</scope>
    <source>
        <strain evidence="2 3">JCM 9731</strain>
    </source>
</reference>
<keyword evidence="3" id="KW-1185">Reference proteome</keyword>
<sequence length="168" mass="19695">MNVYITNGTFPYLFSIKEKHPQENLFIMQNQDNAMLYHETEKDTLFKEGRKYEVIDSVGEIIQSGYAVLNNIPVTDEGRPIFEHRFQNRSGMIENEPGFVAMRVLRPKSNDTYIIFTLWENQTFFQKWKESTSYKEAHKKRETEKGTSTQTIFSGPSYVSQYVLPAEE</sequence>
<dbReference type="PROSITE" id="PS51725">
    <property type="entry name" value="ABM"/>
    <property type="match status" value="1"/>
</dbReference>
<dbReference type="InterPro" id="IPR011008">
    <property type="entry name" value="Dimeric_a/b-barrel"/>
</dbReference>
<organism evidence="2 3">
    <name type="scientific">Bacillus carboniphilus</name>
    <dbReference type="NCBI Taxonomy" id="86663"/>
    <lineage>
        <taxon>Bacteria</taxon>
        <taxon>Bacillati</taxon>
        <taxon>Bacillota</taxon>
        <taxon>Bacilli</taxon>
        <taxon>Bacillales</taxon>
        <taxon>Bacillaceae</taxon>
        <taxon>Bacillus</taxon>
    </lineage>
</organism>
<evidence type="ECO:0000313" key="3">
    <source>
        <dbReference type="Proteomes" id="UP001500782"/>
    </source>
</evidence>
<accession>A0ABN0VPN2</accession>